<dbReference type="InterPro" id="IPR041489">
    <property type="entry name" value="PDZ_6"/>
</dbReference>
<reference evidence="8" key="1">
    <citation type="submission" date="2025-08" db="UniProtKB">
        <authorList>
            <consortium name="RefSeq"/>
        </authorList>
    </citation>
    <scope>IDENTIFICATION</scope>
    <source>
        <tissue evidence="8">Thorax and Abdomen</tissue>
    </source>
</reference>
<dbReference type="SUPFAM" id="SSF50156">
    <property type="entry name" value="PDZ domain-like"/>
    <property type="match status" value="1"/>
</dbReference>
<dbReference type="InterPro" id="IPR036034">
    <property type="entry name" value="PDZ_sf"/>
</dbReference>
<proteinExistence type="predicted"/>
<dbReference type="InterPro" id="IPR013083">
    <property type="entry name" value="Znf_RING/FYVE/PHD"/>
</dbReference>
<dbReference type="PANTHER" id="PTHR45877">
    <property type="entry name" value="E3 UBIQUITIN-PROTEIN LIGASE SIAH2"/>
    <property type="match status" value="1"/>
</dbReference>
<keyword evidence="7" id="KW-1185">Reference proteome</keyword>
<protein>
    <submittedName>
        <fullName evidence="8">Uncharacterized protein LOC107225287</fullName>
    </submittedName>
</protein>
<dbReference type="PROSITE" id="PS50089">
    <property type="entry name" value="ZF_RING_2"/>
    <property type="match status" value="1"/>
</dbReference>
<evidence type="ECO:0000256" key="3">
    <source>
        <dbReference type="ARBA" id="ARBA00022833"/>
    </source>
</evidence>
<sequence>MTAAPTPRNNEVFANYSPRERVILPNIFDKEKERKSCGFHLTRSKWDPYPWVGFVEPDSIAHIAGLRAGDCLLEVCGQDVVGLRVKDIATLIQNRTKQAVDLEIWRSTDVDCSVEEAADDGLGNGVALQGPLPEVARKLANAVSGVVRALECPICLESAASPVSQCVHGHILCVSCRSRTDRCPVCRVRLGQGRCLLADKVHGTLREAFALGEAEVRLGEKLFGKSNRTSGGSRDVRNANQRGAGGSLGTRHLLARLFLSVGGSVDRLTDNRAASAENLSVIVGADDRKNEIGVSQRPAAKRLGELTSGDRAKSASTGELASATAVRALKNQPPEFPSCSNPDVTNERVTRRSGSLLSVPQTPTWGGSTESISNTFVRCPLAQSNACTELLTPGFLLEHLGTAHRGPQVHFYAGTATVSLPTPLGPNAIYVLHHGGEIFFFKCDEEAAWIVTAVGGARRWDWSLRGWGTDGTEVKLRRSVATLEEDFHPLTAQQIAPLPKALDIRTVEIQLTESRSEEVARM</sequence>
<dbReference type="RefSeq" id="XP_046598512.1">
    <property type="nucleotide sequence ID" value="XM_046742556.1"/>
</dbReference>
<dbReference type="Proteomes" id="UP000829291">
    <property type="component" value="Chromosome 6"/>
</dbReference>
<organism evidence="7 8">
    <name type="scientific">Neodiprion lecontei</name>
    <name type="common">Redheaded pine sawfly</name>
    <dbReference type="NCBI Taxonomy" id="441921"/>
    <lineage>
        <taxon>Eukaryota</taxon>
        <taxon>Metazoa</taxon>
        <taxon>Ecdysozoa</taxon>
        <taxon>Arthropoda</taxon>
        <taxon>Hexapoda</taxon>
        <taxon>Insecta</taxon>
        <taxon>Pterygota</taxon>
        <taxon>Neoptera</taxon>
        <taxon>Endopterygota</taxon>
        <taxon>Hymenoptera</taxon>
        <taxon>Tenthredinoidea</taxon>
        <taxon>Diprionidae</taxon>
        <taxon>Diprioninae</taxon>
        <taxon>Neodiprion</taxon>
    </lineage>
</organism>
<dbReference type="Gene3D" id="2.30.42.10">
    <property type="match status" value="1"/>
</dbReference>
<dbReference type="InterPro" id="IPR049548">
    <property type="entry name" value="Sina-like_RING"/>
</dbReference>
<dbReference type="InterPro" id="IPR001841">
    <property type="entry name" value="Znf_RING"/>
</dbReference>
<dbReference type="SUPFAM" id="SSF57850">
    <property type="entry name" value="RING/U-box"/>
    <property type="match status" value="1"/>
</dbReference>
<evidence type="ECO:0000313" key="8">
    <source>
        <dbReference type="RefSeq" id="XP_046598512.1"/>
    </source>
</evidence>
<keyword evidence="1" id="KW-0479">Metal-binding</keyword>
<feature type="compositionally biased region" description="Polar residues" evidence="5">
    <location>
        <begin position="352"/>
        <end position="366"/>
    </location>
</feature>
<gene>
    <name evidence="8" type="primary">LOC107225287</name>
</gene>
<evidence type="ECO:0000256" key="4">
    <source>
        <dbReference type="PROSITE-ProRule" id="PRU00175"/>
    </source>
</evidence>
<feature type="region of interest" description="Disordered" evidence="5">
    <location>
        <begin position="331"/>
        <end position="366"/>
    </location>
</feature>
<dbReference type="CDD" id="cd16571">
    <property type="entry name" value="RING-HC_SIAHs"/>
    <property type="match status" value="1"/>
</dbReference>
<evidence type="ECO:0000256" key="1">
    <source>
        <dbReference type="ARBA" id="ARBA00022723"/>
    </source>
</evidence>
<dbReference type="PANTHER" id="PTHR45877:SF2">
    <property type="entry name" value="E3 UBIQUITIN-PROTEIN LIGASE SINA-RELATED"/>
    <property type="match status" value="1"/>
</dbReference>
<evidence type="ECO:0000256" key="2">
    <source>
        <dbReference type="ARBA" id="ARBA00022771"/>
    </source>
</evidence>
<name>A0ABM3GE05_NEOLC</name>
<dbReference type="SMART" id="SM00228">
    <property type="entry name" value="PDZ"/>
    <property type="match status" value="1"/>
</dbReference>
<dbReference type="Pfam" id="PF17820">
    <property type="entry name" value="PDZ_6"/>
    <property type="match status" value="1"/>
</dbReference>
<feature type="domain" description="RING-type" evidence="6">
    <location>
        <begin position="152"/>
        <end position="187"/>
    </location>
</feature>
<keyword evidence="3" id="KW-0862">Zinc</keyword>
<dbReference type="InterPro" id="IPR001478">
    <property type="entry name" value="PDZ"/>
</dbReference>
<dbReference type="Pfam" id="PF21362">
    <property type="entry name" value="Sina_RING"/>
    <property type="match status" value="1"/>
</dbReference>
<accession>A0ABM3GE05</accession>
<dbReference type="Gene3D" id="3.30.40.10">
    <property type="entry name" value="Zinc/RING finger domain, C3HC4 (zinc finger)"/>
    <property type="match status" value="1"/>
</dbReference>
<dbReference type="GeneID" id="107225287"/>
<evidence type="ECO:0000259" key="6">
    <source>
        <dbReference type="PROSITE" id="PS50089"/>
    </source>
</evidence>
<dbReference type="CDD" id="cd00136">
    <property type="entry name" value="PDZ_canonical"/>
    <property type="match status" value="1"/>
</dbReference>
<evidence type="ECO:0000313" key="7">
    <source>
        <dbReference type="Proteomes" id="UP000829291"/>
    </source>
</evidence>
<keyword evidence="2 4" id="KW-0863">Zinc-finger</keyword>
<evidence type="ECO:0000256" key="5">
    <source>
        <dbReference type="SAM" id="MobiDB-lite"/>
    </source>
</evidence>
<dbReference type="InterPro" id="IPR004162">
    <property type="entry name" value="SINA-like_animal"/>
</dbReference>